<dbReference type="AlphaFoldDB" id="A0AAV4PY60"/>
<comment type="caution">
    <text evidence="1">The sequence shown here is derived from an EMBL/GenBank/DDBJ whole genome shotgun (WGS) entry which is preliminary data.</text>
</comment>
<protein>
    <submittedName>
        <fullName evidence="1">Uncharacterized protein</fullName>
    </submittedName>
</protein>
<gene>
    <name evidence="1" type="ORF">CDAR_76321</name>
</gene>
<name>A0AAV4PY60_9ARAC</name>
<sequence>MRTSERPRSNSIASNCEQTKYSNLIRICMRREVATARQDSLKTHHTAPTSLIPPFPFYKPTPLRAESVNLRPESRRKNRFLYYLSGTDFWQRQHVSMESSEGKCSNSAPFGTYQGSLEQKWGNIYISLARWNQKIGFG</sequence>
<accession>A0AAV4PY60</accession>
<organism evidence="1 2">
    <name type="scientific">Caerostris darwini</name>
    <dbReference type="NCBI Taxonomy" id="1538125"/>
    <lineage>
        <taxon>Eukaryota</taxon>
        <taxon>Metazoa</taxon>
        <taxon>Ecdysozoa</taxon>
        <taxon>Arthropoda</taxon>
        <taxon>Chelicerata</taxon>
        <taxon>Arachnida</taxon>
        <taxon>Araneae</taxon>
        <taxon>Araneomorphae</taxon>
        <taxon>Entelegynae</taxon>
        <taxon>Araneoidea</taxon>
        <taxon>Araneidae</taxon>
        <taxon>Caerostris</taxon>
    </lineage>
</organism>
<dbReference type="Proteomes" id="UP001054837">
    <property type="component" value="Unassembled WGS sequence"/>
</dbReference>
<dbReference type="EMBL" id="BPLQ01003485">
    <property type="protein sequence ID" value="GIY00821.1"/>
    <property type="molecule type" value="Genomic_DNA"/>
</dbReference>
<evidence type="ECO:0000313" key="2">
    <source>
        <dbReference type="Proteomes" id="UP001054837"/>
    </source>
</evidence>
<keyword evidence="2" id="KW-1185">Reference proteome</keyword>
<reference evidence="1 2" key="1">
    <citation type="submission" date="2021-06" db="EMBL/GenBank/DDBJ databases">
        <title>Caerostris darwini draft genome.</title>
        <authorList>
            <person name="Kono N."/>
            <person name="Arakawa K."/>
        </authorList>
    </citation>
    <scope>NUCLEOTIDE SEQUENCE [LARGE SCALE GENOMIC DNA]</scope>
</reference>
<proteinExistence type="predicted"/>
<evidence type="ECO:0000313" key="1">
    <source>
        <dbReference type="EMBL" id="GIY00821.1"/>
    </source>
</evidence>